<protein>
    <submittedName>
        <fullName evidence="1">Uncharacterized protein</fullName>
    </submittedName>
</protein>
<evidence type="ECO:0000313" key="1">
    <source>
        <dbReference type="EMBL" id="GLQ18277.1"/>
    </source>
</evidence>
<organism evidence="1 2">
    <name type="scientific">Maritalea porphyrae</name>
    <dbReference type="NCBI Taxonomy" id="880732"/>
    <lineage>
        <taxon>Bacteria</taxon>
        <taxon>Pseudomonadati</taxon>
        <taxon>Pseudomonadota</taxon>
        <taxon>Alphaproteobacteria</taxon>
        <taxon>Hyphomicrobiales</taxon>
        <taxon>Devosiaceae</taxon>
        <taxon>Maritalea</taxon>
    </lineage>
</organism>
<sequence length="62" mass="7305">MRWGRAYFASQKQKHVEKWELFNQLLRLAASSQSAMMHMGLTLIFTRRHLRCATMYFPEGAA</sequence>
<reference evidence="1" key="1">
    <citation type="journal article" date="2014" name="Int. J. Syst. Evol. Microbiol.">
        <title>Complete genome of a new Firmicutes species belonging to the dominant human colonic microbiota ('Ruminococcus bicirculans') reveals two chromosomes and a selective capacity to utilize plant glucans.</title>
        <authorList>
            <consortium name="NISC Comparative Sequencing Program"/>
            <person name="Wegmann U."/>
            <person name="Louis P."/>
            <person name="Goesmann A."/>
            <person name="Henrissat B."/>
            <person name="Duncan S.H."/>
            <person name="Flint H.J."/>
        </authorList>
    </citation>
    <scope>NUCLEOTIDE SEQUENCE</scope>
    <source>
        <strain evidence="1">NBRC 107169</strain>
    </source>
</reference>
<proteinExistence type="predicted"/>
<dbReference type="EMBL" id="BSNI01000002">
    <property type="protein sequence ID" value="GLQ18277.1"/>
    <property type="molecule type" value="Genomic_DNA"/>
</dbReference>
<keyword evidence="2" id="KW-1185">Reference proteome</keyword>
<accession>A0ABQ5UWB2</accession>
<dbReference type="Proteomes" id="UP001161405">
    <property type="component" value="Unassembled WGS sequence"/>
</dbReference>
<reference evidence="1" key="2">
    <citation type="submission" date="2023-01" db="EMBL/GenBank/DDBJ databases">
        <title>Draft genome sequence of Maritalea porphyrae strain NBRC 107169.</title>
        <authorList>
            <person name="Sun Q."/>
            <person name="Mori K."/>
        </authorList>
    </citation>
    <scope>NUCLEOTIDE SEQUENCE</scope>
    <source>
        <strain evidence="1">NBRC 107169</strain>
    </source>
</reference>
<evidence type="ECO:0000313" key="2">
    <source>
        <dbReference type="Proteomes" id="UP001161405"/>
    </source>
</evidence>
<comment type="caution">
    <text evidence="1">The sequence shown here is derived from an EMBL/GenBank/DDBJ whole genome shotgun (WGS) entry which is preliminary data.</text>
</comment>
<gene>
    <name evidence="1" type="ORF">GCM10007879_25260</name>
</gene>
<name>A0ABQ5UWB2_9HYPH</name>
<dbReference type="RefSeq" id="WP_284365100.1">
    <property type="nucleotide sequence ID" value="NZ_BSNI01000002.1"/>
</dbReference>